<evidence type="ECO:0000313" key="2">
    <source>
        <dbReference type="Proteomes" id="UP000245396"/>
    </source>
</evidence>
<protein>
    <submittedName>
        <fullName evidence="1">Uncharacterized protein</fullName>
    </submittedName>
</protein>
<sequence length="573" mass="64204">MTDSLREFYESLNQEERALAAEVATDRLGLLMRIAVNELDLDFEGVDVGTEPTGADEERSYLMRIGVVRIVKLAMQAHARFDAPTVTIRRNLTYSGAVLSLIGVAGAIEHGRRIAQSLTAKGGWIERLPDRFRIVLPAKLADLELHERELERVQKRHYRRTFAEDYETTVGAKIGDEVRSLLTDLVYPFAEHFIGYEADPTLDFYFFGPAYSDMLLAKGFDTFHFSTAFGGITFGNYQLAAIFIVSVAMKHRAYVRALLDKEPSIRIEDVLTVSVETPGFLEGMQAFINEFGEQLYGHEPVTNDTVRSIFDVLSVSRRNLSLLDRPGAPIPPLIQCSDDHVIRPLAGADSDEVMLFLLNSLQHSFPKEYDRAQQAREGVMQRAAERVILSVLPALEFRGNIKLRQADKVLTDIDLVIVDAANNRVILAQLKHQDPYGADFATMLARTDRLNRQVSDWVHKVRSWLAAVSTAELRATLRLASGSARPEVSLLILTRHYAHSLRKVVGGDATFSNWNQLVTAVARLQGRAGEATMGDLMKELKVLSTPEEEEYLPEPSSVWTVGNLRFTVEQEQA</sequence>
<name>A0A316C5N6_PSESE</name>
<gene>
    <name evidence="1" type="ORF">C7441_110205</name>
</gene>
<dbReference type="RefSeq" id="WP_146201500.1">
    <property type="nucleotide sequence ID" value="NZ_QGGG01000010.1"/>
</dbReference>
<proteinExistence type="predicted"/>
<evidence type="ECO:0000313" key="1">
    <source>
        <dbReference type="EMBL" id="PWJ81668.1"/>
    </source>
</evidence>
<dbReference type="EMBL" id="QGGG01000010">
    <property type="protein sequence ID" value="PWJ81668.1"/>
    <property type="molecule type" value="Genomic_DNA"/>
</dbReference>
<comment type="caution">
    <text evidence="1">The sequence shown here is derived from an EMBL/GenBank/DDBJ whole genome shotgun (WGS) entry which is preliminary data.</text>
</comment>
<dbReference type="OrthoDB" id="8454423at2"/>
<accession>A0A316C5N6</accession>
<keyword evidence="2" id="KW-1185">Reference proteome</keyword>
<dbReference type="AlphaFoldDB" id="A0A316C5N6"/>
<reference evidence="1 2" key="1">
    <citation type="submission" date="2018-05" db="EMBL/GenBank/DDBJ databases">
        <title>Genomic Encyclopedia of Type Strains, Phase IV (KMG-IV): sequencing the most valuable type-strain genomes for metagenomic binning, comparative biology and taxonomic classification.</title>
        <authorList>
            <person name="Goeker M."/>
        </authorList>
    </citation>
    <scope>NUCLEOTIDE SEQUENCE [LARGE SCALE GENOMIC DNA]</scope>
    <source>
        <strain evidence="1 2">DSM 6986</strain>
    </source>
</reference>
<dbReference type="Proteomes" id="UP000245396">
    <property type="component" value="Unassembled WGS sequence"/>
</dbReference>
<organism evidence="1 2">
    <name type="scientific">Pseudaminobacter salicylatoxidans</name>
    <dbReference type="NCBI Taxonomy" id="93369"/>
    <lineage>
        <taxon>Bacteria</taxon>
        <taxon>Pseudomonadati</taxon>
        <taxon>Pseudomonadota</taxon>
        <taxon>Alphaproteobacteria</taxon>
        <taxon>Hyphomicrobiales</taxon>
        <taxon>Phyllobacteriaceae</taxon>
        <taxon>Pseudaminobacter</taxon>
    </lineage>
</organism>